<keyword evidence="3" id="KW-0732">Signal</keyword>
<name>A0A7C3MJQ2_DICTH</name>
<keyword evidence="5" id="KW-0119">Carbohydrate metabolism</keyword>
<dbReference type="SMART" id="SM00606">
    <property type="entry name" value="CBD_IV"/>
    <property type="match status" value="1"/>
</dbReference>
<keyword evidence="4 8" id="KW-0378">Hydrolase</keyword>
<dbReference type="InterPro" id="IPR006710">
    <property type="entry name" value="Glyco_hydro_43"/>
</dbReference>
<evidence type="ECO:0000256" key="7">
    <source>
        <dbReference type="PIRSR" id="PIRSR606710-2"/>
    </source>
</evidence>
<evidence type="ECO:0000256" key="5">
    <source>
        <dbReference type="ARBA" id="ARBA00023277"/>
    </source>
</evidence>
<proteinExistence type="inferred from homology"/>
<evidence type="ECO:0000256" key="3">
    <source>
        <dbReference type="ARBA" id="ARBA00022729"/>
    </source>
</evidence>
<feature type="site" description="Important for catalytic activity, responsible for pKa modulation of the active site Glu and correct orientation of both the proton donor and substrate" evidence="7">
    <location>
        <position position="205"/>
    </location>
</feature>
<protein>
    <submittedName>
        <fullName evidence="10">Carbohydrate-binding protein</fullName>
    </submittedName>
</protein>
<dbReference type="PANTHER" id="PTHR43772">
    <property type="entry name" value="ENDO-1,4-BETA-XYLANASE"/>
    <property type="match status" value="1"/>
</dbReference>
<comment type="caution">
    <text evidence="10">The sequence shown here is derived from an EMBL/GenBank/DDBJ whole genome shotgun (WGS) entry which is preliminary data.</text>
</comment>
<dbReference type="InterPro" id="IPR008979">
    <property type="entry name" value="Galactose-bd-like_sf"/>
</dbReference>
<gene>
    <name evidence="10" type="ORF">ENW00_07725</name>
</gene>
<dbReference type="GO" id="GO:0045493">
    <property type="term" value="P:xylan catabolic process"/>
    <property type="evidence" value="ECO:0007669"/>
    <property type="project" value="UniProtKB-KW"/>
</dbReference>
<dbReference type="InterPro" id="IPR023296">
    <property type="entry name" value="Glyco_hydro_beta-prop_sf"/>
</dbReference>
<accession>A0A7C3MJQ2</accession>
<dbReference type="SUPFAM" id="SSF49785">
    <property type="entry name" value="Galactose-binding domain-like"/>
    <property type="match status" value="1"/>
</dbReference>
<dbReference type="CDD" id="cd09003">
    <property type="entry name" value="GH43_XynD-like"/>
    <property type="match status" value="1"/>
</dbReference>
<dbReference type="AlphaFoldDB" id="A0A7C3MJQ2"/>
<evidence type="ECO:0000256" key="6">
    <source>
        <dbReference type="ARBA" id="ARBA00023295"/>
    </source>
</evidence>
<evidence type="ECO:0000256" key="4">
    <source>
        <dbReference type="ARBA" id="ARBA00022801"/>
    </source>
</evidence>
<comment type="similarity">
    <text evidence="1 8">Belongs to the glycosyl hydrolase 43 family.</text>
</comment>
<keyword evidence="2" id="KW-0624">Polysaccharide degradation</keyword>
<dbReference type="GO" id="GO:0004553">
    <property type="term" value="F:hydrolase activity, hydrolyzing O-glycosyl compounds"/>
    <property type="evidence" value="ECO:0007669"/>
    <property type="project" value="InterPro"/>
</dbReference>
<reference evidence="10" key="1">
    <citation type="journal article" date="2020" name="mSystems">
        <title>Genome- and Community-Level Interaction Insights into Carbon Utilization and Element Cycling Functions of Hydrothermarchaeota in Hydrothermal Sediment.</title>
        <authorList>
            <person name="Zhou Z."/>
            <person name="Liu Y."/>
            <person name="Xu W."/>
            <person name="Pan J."/>
            <person name="Luo Z.H."/>
            <person name="Li M."/>
        </authorList>
    </citation>
    <scope>NUCLEOTIDE SEQUENCE [LARGE SCALE GENOMIC DNA]</scope>
    <source>
        <strain evidence="10">SpSt-81</strain>
    </source>
</reference>
<dbReference type="CDD" id="cd04084">
    <property type="entry name" value="CBM6_xylanase-like"/>
    <property type="match status" value="1"/>
</dbReference>
<dbReference type="SUPFAM" id="SSF75005">
    <property type="entry name" value="Arabinanase/levansucrase/invertase"/>
    <property type="match status" value="1"/>
</dbReference>
<dbReference type="InterPro" id="IPR006584">
    <property type="entry name" value="Cellulose-bd_IV"/>
</dbReference>
<evidence type="ECO:0000256" key="8">
    <source>
        <dbReference type="RuleBase" id="RU361187"/>
    </source>
</evidence>
<dbReference type="Pfam" id="PF03422">
    <property type="entry name" value="CBM_6"/>
    <property type="match status" value="1"/>
</dbReference>
<dbReference type="InterPro" id="IPR052176">
    <property type="entry name" value="Glycosyl_Hydrlase_43_Enz"/>
</dbReference>
<dbReference type="InterPro" id="IPR005084">
    <property type="entry name" value="CBM6"/>
</dbReference>
<dbReference type="EMBL" id="DTIN01000033">
    <property type="protein sequence ID" value="HFX14014.1"/>
    <property type="molecule type" value="Genomic_DNA"/>
</dbReference>
<dbReference type="PANTHER" id="PTHR43772:SF2">
    <property type="entry name" value="PUTATIVE (AFU_ORTHOLOGUE AFUA_2G04480)-RELATED"/>
    <property type="match status" value="1"/>
</dbReference>
<dbReference type="PROSITE" id="PS51175">
    <property type="entry name" value="CBM6"/>
    <property type="match status" value="1"/>
</dbReference>
<feature type="domain" description="CBM6" evidence="9">
    <location>
        <begin position="392"/>
        <end position="519"/>
    </location>
</feature>
<keyword evidence="2" id="KW-0858">Xylan degradation</keyword>
<evidence type="ECO:0000313" key="10">
    <source>
        <dbReference type="EMBL" id="HFX14014.1"/>
    </source>
</evidence>
<dbReference type="Gene3D" id="2.115.10.20">
    <property type="entry name" value="Glycosyl hydrolase domain, family 43"/>
    <property type="match status" value="1"/>
</dbReference>
<organism evidence="10">
    <name type="scientific">Dictyoglomus thermophilum</name>
    <dbReference type="NCBI Taxonomy" id="14"/>
    <lineage>
        <taxon>Bacteria</taxon>
        <taxon>Pseudomonadati</taxon>
        <taxon>Dictyoglomota</taxon>
        <taxon>Dictyoglomia</taxon>
        <taxon>Dictyoglomales</taxon>
        <taxon>Dictyoglomaceae</taxon>
        <taxon>Dictyoglomus</taxon>
    </lineage>
</organism>
<keyword evidence="6 8" id="KW-0326">Glycosidase</keyword>
<evidence type="ECO:0000259" key="9">
    <source>
        <dbReference type="PROSITE" id="PS51175"/>
    </source>
</evidence>
<sequence length="520" mass="57697">MVKMFVTKGNIKRFFSTMYTIVFIIIFLLLLIPLKAETSATLSADIIVIPKKPIGKKPTNGNPLISHKFGADPAVLVYNDRVYIYLTNDILEYDINGNVKENSYSKINKISVISSEDLANWTDHGEIEVAGSNGIAKWAMNSWAPAVVCKKINGKDKFFLYFSNNASGIGVLTSESPIGPWTDPLGKALISWYTPGVVGVVWLFDPAVLVDDDGKAYIYFGGGVPKGKEEMPNTARVMQLGNDMISVIGEAKVIPAPFMFEASGINKINGLYYYSYCTNFYAGPKPAGSPPTGAIVYMTSKNPMGPWEYQGVILKNPGYFFIVGGNNHHQLFEFKGKWYIAYHAQTLALDMGVAKGYRSPHINEVKIENGKIKEVIADYKGVSQIKPFDPYKTVEAETFAWCAGISTKKENASNNMCLTDIDNGDWIALSKVDFGNIPPKKFEAVVSNINGKSYIEIRLDSIDSKPISVIEITPQNNDSSKWIKVEADINNITGTHDLYFVFKGEKAVNLFDMDTWRFVK</sequence>
<evidence type="ECO:0000256" key="2">
    <source>
        <dbReference type="ARBA" id="ARBA00022651"/>
    </source>
</evidence>
<evidence type="ECO:0000256" key="1">
    <source>
        <dbReference type="ARBA" id="ARBA00009865"/>
    </source>
</evidence>
<dbReference type="Gene3D" id="2.60.120.260">
    <property type="entry name" value="Galactose-binding domain-like"/>
    <property type="match status" value="1"/>
</dbReference>
<dbReference type="Pfam" id="PF04616">
    <property type="entry name" value="Glyco_hydro_43"/>
    <property type="match status" value="1"/>
</dbReference>
<dbReference type="GO" id="GO:0030246">
    <property type="term" value="F:carbohydrate binding"/>
    <property type="evidence" value="ECO:0007669"/>
    <property type="project" value="InterPro"/>
</dbReference>